<dbReference type="PANTHER" id="PTHR43434:SF1">
    <property type="entry name" value="PHOSPHOGLYCOLATE PHOSPHATASE"/>
    <property type="match status" value="1"/>
</dbReference>
<reference evidence="5 6" key="1">
    <citation type="submission" date="2021-05" db="EMBL/GenBank/DDBJ databases">
        <title>The draft genome of Geobacter pelophilus DSM 12255.</title>
        <authorList>
            <person name="Xu Z."/>
            <person name="Masuda Y."/>
            <person name="Itoh H."/>
            <person name="Senoo K."/>
        </authorList>
    </citation>
    <scope>NUCLEOTIDE SEQUENCE [LARGE SCALE GENOMIC DNA]</scope>
    <source>
        <strain evidence="5 6">DSM 12255</strain>
    </source>
</reference>
<dbReference type="Gene3D" id="3.40.50.1000">
    <property type="entry name" value="HAD superfamily/HAD-like"/>
    <property type="match status" value="1"/>
</dbReference>
<dbReference type="SUPFAM" id="SSF56784">
    <property type="entry name" value="HAD-like"/>
    <property type="match status" value="1"/>
</dbReference>
<dbReference type="AlphaFoldDB" id="A0AAW4L8L2"/>
<dbReference type="RefSeq" id="WP_214172142.1">
    <property type="nucleotide sequence ID" value="NZ_JAHCVJ010000005.1"/>
</dbReference>
<evidence type="ECO:0000313" key="5">
    <source>
        <dbReference type="EMBL" id="MBT0665378.1"/>
    </source>
</evidence>
<dbReference type="EMBL" id="JAHCVJ010000005">
    <property type="protein sequence ID" value="MBT0665378.1"/>
    <property type="molecule type" value="Genomic_DNA"/>
</dbReference>
<dbReference type="PANTHER" id="PTHR43434">
    <property type="entry name" value="PHOSPHOGLYCOLATE PHOSPHATASE"/>
    <property type="match status" value="1"/>
</dbReference>
<dbReference type="InterPro" id="IPR036412">
    <property type="entry name" value="HAD-like_sf"/>
</dbReference>
<dbReference type="Pfam" id="PF00702">
    <property type="entry name" value="Hydrolase"/>
    <property type="match status" value="1"/>
</dbReference>
<evidence type="ECO:0000256" key="1">
    <source>
        <dbReference type="ARBA" id="ARBA00000830"/>
    </source>
</evidence>
<evidence type="ECO:0000256" key="3">
    <source>
        <dbReference type="ARBA" id="ARBA00006171"/>
    </source>
</evidence>
<evidence type="ECO:0000256" key="4">
    <source>
        <dbReference type="ARBA" id="ARBA00013078"/>
    </source>
</evidence>
<dbReference type="InterPro" id="IPR023214">
    <property type="entry name" value="HAD_sf"/>
</dbReference>
<dbReference type="GO" id="GO:0008967">
    <property type="term" value="F:phosphoglycolate phosphatase activity"/>
    <property type="evidence" value="ECO:0007669"/>
    <property type="project" value="UniProtKB-EC"/>
</dbReference>
<comment type="catalytic activity">
    <reaction evidence="1">
        <text>2-phosphoglycolate + H2O = glycolate + phosphate</text>
        <dbReference type="Rhea" id="RHEA:14369"/>
        <dbReference type="ChEBI" id="CHEBI:15377"/>
        <dbReference type="ChEBI" id="CHEBI:29805"/>
        <dbReference type="ChEBI" id="CHEBI:43474"/>
        <dbReference type="ChEBI" id="CHEBI:58033"/>
        <dbReference type="EC" id="3.1.3.18"/>
    </reaction>
</comment>
<comment type="pathway">
    <text evidence="2">Organic acid metabolism; glycolate biosynthesis; glycolate from 2-phosphoglycolate: step 1/1.</text>
</comment>
<dbReference type="GO" id="GO:0005829">
    <property type="term" value="C:cytosol"/>
    <property type="evidence" value="ECO:0007669"/>
    <property type="project" value="TreeGrafter"/>
</dbReference>
<dbReference type="NCBIfam" id="TIGR01549">
    <property type="entry name" value="HAD-SF-IA-v1"/>
    <property type="match status" value="1"/>
</dbReference>
<protein>
    <recommendedName>
        <fullName evidence="4">phosphoglycolate phosphatase</fullName>
        <ecNumber evidence="4">3.1.3.18</ecNumber>
    </recommendedName>
</protein>
<keyword evidence="6" id="KW-1185">Reference proteome</keyword>
<dbReference type="SFLD" id="SFLDS00003">
    <property type="entry name" value="Haloacid_Dehalogenase"/>
    <property type="match status" value="1"/>
</dbReference>
<dbReference type="Gene3D" id="1.20.120.710">
    <property type="entry name" value="Haloacid dehalogenase hydrolase-like domain"/>
    <property type="match status" value="1"/>
</dbReference>
<evidence type="ECO:0000256" key="2">
    <source>
        <dbReference type="ARBA" id="ARBA00004818"/>
    </source>
</evidence>
<keyword evidence="5" id="KW-0378">Hydrolase</keyword>
<gene>
    <name evidence="5" type="ORF">KI809_13810</name>
</gene>
<dbReference type="GO" id="GO:0006281">
    <property type="term" value="P:DNA repair"/>
    <property type="evidence" value="ECO:0007669"/>
    <property type="project" value="TreeGrafter"/>
</dbReference>
<comment type="caution">
    <text evidence="5">The sequence shown here is derived from an EMBL/GenBank/DDBJ whole genome shotgun (WGS) entry which is preliminary data.</text>
</comment>
<organism evidence="5 6">
    <name type="scientific">Geoanaerobacter pelophilus</name>
    <dbReference type="NCBI Taxonomy" id="60036"/>
    <lineage>
        <taxon>Bacteria</taxon>
        <taxon>Pseudomonadati</taxon>
        <taxon>Thermodesulfobacteriota</taxon>
        <taxon>Desulfuromonadia</taxon>
        <taxon>Geobacterales</taxon>
        <taxon>Geobacteraceae</taxon>
        <taxon>Geoanaerobacter</taxon>
    </lineage>
</organism>
<evidence type="ECO:0000313" key="6">
    <source>
        <dbReference type="Proteomes" id="UP000811899"/>
    </source>
</evidence>
<dbReference type="EC" id="3.1.3.18" evidence="4"/>
<proteinExistence type="inferred from homology"/>
<accession>A0AAW4L8L2</accession>
<dbReference type="Proteomes" id="UP000811899">
    <property type="component" value="Unassembled WGS sequence"/>
</dbReference>
<name>A0AAW4L8L2_9BACT</name>
<dbReference type="SFLD" id="SFLDG01129">
    <property type="entry name" value="C1.5:_HAD__Beta-PGM__Phosphata"/>
    <property type="match status" value="1"/>
</dbReference>
<dbReference type="InterPro" id="IPR050155">
    <property type="entry name" value="HAD-like_hydrolase_sf"/>
</dbReference>
<comment type="similarity">
    <text evidence="3">Belongs to the HAD-like hydrolase superfamily. CbbY/CbbZ/Gph/YieH family.</text>
</comment>
<dbReference type="InterPro" id="IPR006439">
    <property type="entry name" value="HAD-SF_hydro_IA"/>
</dbReference>
<sequence length="205" mass="22693">MIRAGIFDLDGTLYFADSLGREIGRVAALYISTIKGIDQDSAWELIRDTRKRLSNAHGLEASLSVACQTLGGDLRELHRVFAAEIVPEAHLGRDEAIISLLTSLAAVFPLYIYTNNNVSLSARIMEAIGVSHLFQRVFTIEDDWCPKPNKATIEAIMSEIGRVPSECLFVGDRFDIDLRLPESLGATVHLVSCREDLLSLKTYVL</sequence>